<name>A0A4Q9R0K2_9GAMM</name>
<evidence type="ECO:0000313" key="2">
    <source>
        <dbReference type="EMBL" id="TBU90061.1"/>
    </source>
</evidence>
<dbReference type="Proteomes" id="UP000292639">
    <property type="component" value="Unassembled WGS sequence"/>
</dbReference>
<dbReference type="EMBL" id="QJUP01000031">
    <property type="protein sequence ID" value="TBU90061.1"/>
    <property type="molecule type" value="Genomic_DNA"/>
</dbReference>
<dbReference type="InterPro" id="IPR035093">
    <property type="entry name" value="RelE/ParE_toxin_dom_sf"/>
</dbReference>
<protein>
    <submittedName>
        <fullName evidence="2">Type II toxin-antitoxin system RelE/ParE family toxin</fullName>
    </submittedName>
</protein>
<evidence type="ECO:0000256" key="1">
    <source>
        <dbReference type="ARBA" id="ARBA00022649"/>
    </source>
</evidence>
<keyword evidence="3" id="KW-1185">Reference proteome</keyword>
<keyword evidence="1" id="KW-1277">Toxin-antitoxin system</keyword>
<dbReference type="InterPro" id="IPR007712">
    <property type="entry name" value="RelE/ParE_toxin"/>
</dbReference>
<comment type="caution">
    <text evidence="2">The sequence shown here is derived from an EMBL/GenBank/DDBJ whole genome shotgun (WGS) entry which is preliminary data.</text>
</comment>
<evidence type="ECO:0000313" key="3">
    <source>
        <dbReference type="Proteomes" id="UP000292639"/>
    </source>
</evidence>
<reference evidence="2 3" key="1">
    <citation type="submission" date="2018-06" db="EMBL/GenBank/DDBJ databases">
        <title>Three novel Pseudomonas species isolated from symptomatic oak.</title>
        <authorList>
            <person name="Bueno-Gonzalez V."/>
            <person name="Brady C."/>
        </authorList>
    </citation>
    <scope>NUCLEOTIDE SEQUENCE [LARGE SCALE GENOMIC DNA]</scope>
    <source>
        <strain evidence="2 3">P17C</strain>
    </source>
</reference>
<dbReference type="RefSeq" id="WP_131186188.1">
    <property type="nucleotide sequence ID" value="NZ_QJUO01000051.1"/>
</dbReference>
<accession>A0A4Q9R0K2</accession>
<dbReference type="Pfam" id="PF05016">
    <property type="entry name" value="ParE_toxin"/>
    <property type="match status" value="1"/>
</dbReference>
<sequence length="102" mass="11448">MAVRIELAPEVADDFERILEHLERHQASRPDTRIEGILEAFNLLETSPLIGRPAGNGKRELVIGQGSQGYVALYRYLAEMETVFVLAIRGQREAGFSHPDDE</sequence>
<dbReference type="AlphaFoldDB" id="A0A4Q9R0K2"/>
<proteinExistence type="predicted"/>
<organism evidence="2 3">
    <name type="scientific">Stutzerimonas kirkiae</name>
    <dbReference type="NCBI Taxonomy" id="2211392"/>
    <lineage>
        <taxon>Bacteria</taxon>
        <taxon>Pseudomonadati</taxon>
        <taxon>Pseudomonadota</taxon>
        <taxon>Gammaproteobacteria</taxon>
        <taxon>Pseudomonadales</taxon>
        <taxon>Pseudomonadaceae</taxon>
        <taxon>Stutzerimonas</taxon>
    </lineage>
</organism>
<dbReference type="OrthoDB" id="121597at2"/>
<dbReference type="Gene3D" id="3.30.2310.20">
    <property type="entry name" value="RelE-like"/>
    <property type="match status" value="1"/>
</dbReference>
<gene>
    <name evidence="2" type="ORF">DNJ96_17030</name>
</gene>